<organism evidence="1 2">
    <name type="scientific">Chitinophaga terrae</name>
    <name type="common">ex Kim and Jung 2007</name>
    <dbReference type="NCBI Taxonomy" id="408074"/>
    <lineage>
        <taxon>Bacteria</taxon>
        <taxon>Pseudomonadati</taxon>
        <taxon>Bacteroidota</taxon>
        <taxon>Chitinophagia</taxon>
        <taxon>Chitinophagales</taxon>
        <taxon>Chitinophagaceae</taxon>
        <taxon>Chitinophaga</taxon>
    </lineage>
</organism>
<dbReference type="GO" id="GO:0016788">
    <property type="term" value="F:hydrolase activity, acting on ester bonds"/>
    <property type="evidence" value="ECO:0007669"/>
    <property type="project" value="UniProtKB-ARBA"/>
</dbReference>
<proteinExistence type="predicted"/>
<dbReference type="STRING" id="408074.SAMN05660909_03155"/>
<evidence type="ECO:0000313" key="2">
    <source>
        <dbReference type="Proteomes" id="UP000199656"/>
    </source>
</evidence>
<dbReference type="OrthoDB" id="9761723at2"/>
<name>A0A1H4DIM1_9BACT</name>
<evidence type="ECO:0008006" key="3">
    <source>
        <dbReference type="Google" id="ProtNLM"/>
    </source>
</evidence>
<dbReference type="AlphaFoldDB" id="A0A1H4DIM1"/>
<keyword evidence="2" id="KW-1185">Reference proteome</keyword>
<dbReference type="Gene3D" id="3.40.50.1110">
    <property type="entry name" value="SGNH hydrolase"/>
    <property type="match status" value="1"/>
</dbReference>
<dbReference type="Proteomes" id="UP000199656">
    <property type="component" value="Unassembled WGS sequence"/>
</dbReference>
<sequence>MKQFLKKVGLFLLPLLLLGLIAEVLLRRIPNEYAYKSEYLDKHADSVNILFLGSSHSYLGINPEFIHGNSFNAAASSQSIDYDLRILQKYDSKLKNLKYLVVPVSYFTLFTDLSEAPESWRVKFYTIYYGIHSSSRFNDYTEMLCGSLELNTKRLIRYYALKRNLLECNSLGWALPFHEKKDVPSSGVEAARKQTVAGRHLFSKHQEILSSIISIAAKHHATVILFTAPGYKTYYNNLDTNQLNTTLKTVETMVMNHPNVQYYNLLRDSSFTEEDFYDGDHLNQFGARKFSMKLDTLIQHLEEKKTLAAKGL</sequence>
<dbReference type="InterPro" id="IPR036514">
    <property type="entry name" value="SGNH_hydro_sf"/>
</dbReference>
<reference evidence="2" key="1">
    <citation type="submission" date="2016-10" db="EMBL/GenBank/DDBJ databases">
        <authorList>
            <person name="Varghese N."/>
            <person name="Submissions S."/>
        </authorList>
    </citation>
    <scope>NUCLEOTIDE SEQUENCE [LARGE SCALE GENOMIC DNA]</scope>
    <source>
        <strain evidence="2">DSM 23920</strain>
    </source>
</reference>
<dbReference type="RefSeq" id="WP_089762893.1">
    <property type="nucleotide sequence ID" value="NZ_BKAT01000048.1"/>
</dbReference>
<dbReference type="EMBL" id="FNRL01000013">
    <property type="protein sequence ID" value="SEA72270.1"/>
    <property type="molecule type" value="Genomic_DNA"/>
</dbReference>
<protein>
    <recommendedName>
        <fullName evidence="3">DUF1574 domain-containing protein</fullName>
    </recommendedName>
</protein>
<dbReference type="SUPFAM" id="SSF52266">
    <property type="entry name" value="SGNH hydrolase"/>
    <property type="match status" value="1"/>
</dbReference>
<accession>A0A1H4DIM1</accession>
<evidence type="ECO:0000313" key="1">
    <source>
        <dbReference type="EMBL" id="SEA72270.1"/>
    </source>
</evidence>
<gene>
    <name evidence="1" type="ORF">SAMN05660909_03155</name>
</gene>